<dbReference type="InterPro" id="IPR007139">
    <property type="entry name" value="DUF349"/>
</dbReference>
<keyword evidence="4" id="KW-1185">Reference proteome</keyword>
<gene>
    <name evidence="3" type="ORF">LV75_000051</name>
</gene>
<organism evidence="3 4">
    <name type="scientific">Actinokineospora diospyrosa</name>
    <dbReference type="NCBI Taxonomy" id="103728"/>
    <lineage>
        <taxon>Bacteria</taxon>
        <taxon>Bacillati</taxon>
        <taxon>Actinomycetota</taxon>
        <taxon>Actinomycetes</taxon>
        <taxon>Pseudonocardiales</taxon>
        <taxon>Pseudonocardiaceae</taxon>
        <taxon>Actinokineospora</taxon>
    </lineage>
</organism>
<feature type="region of interest" description="Disordered" evidence="2">
    <location>
        <begin position="1"/>
        <end position="141"/>
    </location>
</feature>
<dbReference type="Proteomes" id="UP001205185">
    <property type="component" value="Unassembled WGS sequence"/>
</dbReference>
<protein>
    <recommendedName>
        <fullName evidence="5">DUF349 domain-containing protein</fullName>
    </recommendedName>
</protein>
<name>A0ABT1I4L3_9PSEU</name>
<proteinExistence type="predicted"/>
<evidence type="ECO:0008006" key="5">
    <source>
        <dbReference type="Google" id="ProtNLM"/>
    </source>
</evidence>
<feature type="compositionally biased region" description="Polar residues" evidence="2">
    <location>
        <begin position="39"/>
        <end position="56"/>
    </location>
</feature>
<sequence length="534" mass="58321">MTDRDHSVGAVAEHDSGGEPDQAAVAAPVQAEQPEAPSPTESGPTGEQEPAQSAPGQEQAADEPSDESSTAGDEAATEQAPAEEPPAAEQAPVLVDATPADVPPPSQVVATRAPAASAPVTDSGPQVSVASNDPGKWGRVDAEGTVYVRTADGERAVGSWQAGEPEEGLAHFARRFDDIRTEVELLASRLASGSGDPKQAATNAKHIQDGLAEAHVVGDLVGLAARIDYVLANASVAVEAAKHAREEARAGSVARKQELVEEAEKLAEESTQWKVAGDRLRTILDEWKTIKGVDRKTDEQLWRRFSKARDTFNRRRGSHFADLDRQRATAKSRKQELVEEAERLSQSDDWGTTAGRYKELMLEWKAAGRAPKDADDTLWQRFRAAQDAFFAHRSAVFDERDAEFAENARLKEELLAEAEKITITDLDAARAALHKVQERWEAIGKVPRERIRELEGRLRTVEEKVRTAADAQWRRTDPEAEARAAQFRERVQQFETQAAKARAAGDKRRAEQAEAQAAQWREWLAAAEQAVATR</sequence>
<dbReference type="RefSeq" id="WP_253884504.1">
    <property type="nucleotide sequence ID" value="NZ_BAAAVB010000002.1"/>
</dbReference>
<evidence type="ECO:0000256" key="1">
    <source>
        <dbReference type="SAM" id="Coils"/>
    </source>
</evidence>
<dbReference type="Pfam" id="PF03993">
    <property type="entry name" value="DUF349"/>
    <property type="match status" value="3"/>
</dbReference>
<evidence type="ECO:0000313" key="3">
    <source>
        <dbReference type="EMBL" id="MCP2267569.1"/>
    </source>
</evidence>
<evidence type="ECO:0000256" key="2">
    <source>
        <dbReference type="SAM" id="MobiDB-lite"/>
    </source>
</evidence>
<comment type="caution">
    <text evidence="3">The sequence shown here is derived from an EMBL/GenBank/DDBJ whole genome shotgun (WGS) entry which is preliminary data.</text>
</comment>
<feature type="compositionally biased region" description="Low complexity" evidence="2">
    <location>
        <begin position="77"/>
        <end position="92"/>
    </location>
</feature>
<dbReference type="EMBL" id="JAMTCO010000001">
    <property type="protein sequence ID" value="MCP2267569.1"/>
    <property type="molecule type" value="Genomic_DNA"/>
</dbReference>
<feature type="coiled-coil region" evidence="1">
    <location>
        <begin position="320"/>
        <end position="347"/>
    </location>
</feature>
<evidence type="ECO:0000313" key="4">
    <source>
        <dbReference type="Proteomes" id="UP001205185"/>
    </source>
</evidence>
<feature type="coiled-coil region" evidence="1">
    <location>
        <begin position="451"/>
        <end position="530"/>
    </location>
</feature>
<feature type="compositionally biased region" description="Low complexity" evidence="2">
    <location>
        <begin position="22"/>
        <end position="35"/>
    </location>
</feature>
<feature type="compositionally biased region" description="Basic and acidic residues" evidence="2">
    <location>
        <begin position="1"/>
        <end position="17"/>
    </location>
</feature>
<reference evidence="3 4" key="1">
    <citation type="submission" date="2022-06" db="EMBL/GenBank/DDBJ databases">
        <title>Genomic Encyclopedia of Archaeal and Bacterial Type Strains, Phase II (KMG-II): from individual species to whole genera.</title>
        <authorList>
            <person name="Goeker M."/>
        </authorList>
    </citation>
    <scope>NUCLEOTIDE SEQUENCE [LARGE SCALE GENOMIC DNA]</scope>
    <source>
        <strain evidence="3 4">DSM 44255</strain>
    </source>
</reference>
<keyword evidence="1" id="KW-0175">Coiled coil</keyword>
<accession>A0ABT1I4L3</accession>